<dbReference type="EMBL" id="QRQK01000016">
    <property type="protein sequence ID" value="RHM96341.1"/>
    <property type="molecule type" value="Genomic_DNA"/>
</dbReference>
<evidence type="ECO:0000313" key="5">
    <source>
        <dbReference type="Proteomes" id="UP000285109"/>
    </source>
</evidence>
<dbReference type="NCBIfam" id="NF041635">
    <property type="entry name" value="STM3941_fam"/>
    <property type="match status" value="1"/>
</dbReference>
<dbReference type="AlphaFoldDB" id="A0A415T4Z4"/>
<dbReference type="InterPro" id="IPR048136">
    <property type="entry name" value="STM3941-like"/>
</dbReference>
<accession>A0A415T4Z4</accession>
<evidence type="ECO:0000256" key="1">
    <source>
        <dbReference type="SAM" id="Phobius"/>
    </source>
</evidence>
<keyword evidence="1" id="KW-0812">Transmembrane</keyword>
<proteinExistence type="predicted"/>
<evidence type="ECO:0000313" key="3">
    <source>
        <dbReference type="EMBL" id="RHM96341.1"/>
    </source>
</evidence>
<feature type="transmembrane region" description="Helical" evidence="1">
    <location>
        <begin position="12"/>
        <end position="33"/>
    </location>
</feature>
<dbReference type="Proteomes" id="UP000285109">
    <property type="component" value="Unassembled WGS sequence"/>
</dbReference>
<comment type="caution">
    <text evidence="3">The sequence shown here is derived from an EMBL/GenBank/DDBJ whole genome shotgun (WGS) entry which is preliminary data.</text>
</comment>
<dbReference type="RefSeq" id="WP_118210980.1">
    <property type="nucleotide sequence ID" value="NZ_CAUBHX010000060.1"/>
</dbReference>
<dbReference type="EMBL" id="QRHQ01000001">
    <property type="protein sequence ID" value="RHF93467.1"/>
    <property type="molecule type" value="Genomic_DNA"/>
</dbReference>
<feature type="transmembrane region" description="Helical" evidence="1">
    <location>
        <begin position="45"/>
        <end position="66"/>
    </location>
</feature>
<name>A0A415T4Z4_9BACT</name>
<keyword evidence="1" id="KW-1133">Transmembrane helix</keyword>
<gene>
    <name evidence="2" type="ORF">DW653_00955</name>
    <name evidence="3" type="ORF">DWZ34_09470</name>
</gene>
<dbReference type="Proteomes" id="UP000283485">
    <property type="component" value="Unassembled WGS sequence"/>
</dbReference>
<keyword evidence="1" id="KW-0472">Membrane</keyword>
<protein>
    <submittedName>
        <fullName evidence="3">Phosphoribosylformylglycinamidine synthase</fullName>
    </submittedName>
</protein>
<reference evidence="4 5" key="1">
    <citation type="submission" date="2018-08" db="EMBL/GenBank/DDBJ databases">
        <title>A genome reference for cultivated species of the human gut microbiota.</title>
        <authorList>
            <person name="Zou Y."/>
            <person name="Xue W."/>
            <person name="Luo G."/>
        </authorList>
    </citation>
    <scope>NUCLEOTIDE SEQUENCE [LARGE SCALE GENOMIC DNA]</scope>
    <source>
        <strain evidence="3 5">AF31-28B-AC</strain>
        <strain evidence="2 4">AM23-23</strain>
    </source>
</reference>
<evidence type="ECO:0000313" key="4">
    <source>
        <dbReference type="Proteomes" id="UP000283485"/>
    </source>
</evidence>
<evidence type="ECO:0000313" key="2">
    <source>
        <dbReference type="EMBL" id="RHF93467.1"/>
    </source>
</evidence>
<sequence length="180" mass="20854">MGAEIKIYQSLWKNLLLVICCVIFAIGAIFIIADDSCKIMTKVCGGWLGVIFFGGGGLFICVTTFYNSIRHIPYLILYKDRVEIYVQFKGTYKVVKFEDVKFFRLIKMHHVKYIAIEYKTKYISQKMESPETSNFIKKLMVFNLQLIGSIEAILVSNLTMRGNEICDMLNERIKNESRLF</sequence>
<organism evidence="3 5">
    <name type="scientific">Phocaeicola plebeius</name>
    <dbReference type="NCBI Taxonomy" id="310297"/>
    <lineage>
        <taxon>Bacteria</taxon>
        <taxon>Pseudomonadati</taxon>
        <taxon>Bacteroidota</taxon>
        <taxon>Bacteroidia</taxon>
        <taxon>Bacteroidales</taxon>
        <taxon>Bacteroidaceae</taxon>
        <taxon>Phocaeicola</taxon>
    </lineage>
</organism>